<feature type="region of interest" description="Disordered" evidence="1">
    <location>
        <begin position="1"/>
        <end position="50"/>
    </location>
</feature>
<dbReference type="Proteomes" id="UP001214576">
    <property type="component" value="Unassembled WGS sequence"/>
</dbReference>
<proteinExistence type="predicted"/>
<dbReference type="AlphaFoldDB" id="A0AAD4UMF2"/>
<accession>A0AAD4UMF2</accession>
<dbReference type="EMBL" id="JAKZEL010000002">
    <property type="protein sequence ID" value="KAI4546675.1"/>
    <property type="molecule type" value="Genomic_DNA"/>
</dbReference>
<sequence>MRRRNNLDKMKITESAKRQPACGIGSPQLGIEPSPPVLEGGPGAPKRAAPGRVWEELPGRSRLGSALQPATHKELFLHHPVAPGSLPCRQTVCTSQTLEPAPVAIPFEKSQVERAETLIKSEHLSKAYKI</sequence>
<evidence type="ECO:0000313" key="3">
    <source>
        <dbReference type="Proteomes" id="UP001214576"/>
    </source>
</evidence>
<comment type="caution">
    <text evidence="2">The sequence shown here is derived from an EMBL/GenBank/DDBJ whole genome shotgun (WGS) entry which is preliminary data.</text>
</comment>
<keyword evidence="3" id="KW-1185">Reference proteome</keyword>
<protein>
    <submittedName>
        <fullName evidence="2">Uncharacterized protein</fullName>
    </submittedName>
</protein>
<name>A0AAD4UMF2_OVIAM</name>
<evidence type="ECO:0000256" key="1">
    <source>
        <dbReference type="SAM" id="MobiDB-lite"/>
    </source>
</evidence>
<gene>
    <name evidence="2" type="ORF">MG293_003230</name>
</gene>
<evidence type="ECO:0000313" key="2">
    <source>
        <dbReference type="EMBL" id="KAI4546675.1"/>
    </source>
</evidence>
<reference evidence="2" key="1">
    <citation type="submission" date="2022-03" db="EMBL/GenBank/DDBJ databases">
        <title>Genomic analyses of argali, domestic sheep and their hybrids provide insights into chromosomal evolution, heterosis and genetic basis of agronomic traits.</title>
        <authorList>
            <person name="Li M."/>
        </authorList>
    </citation>
    <scope>NUCLEOTIDE SEQUENCE</scope>
    <source>
        <strain evidence="2">CAU-MHL-2022a</strain>
        <tissue evidence="2">Skin</tissue>
    </source>
</reference>
<organism evidence="2 3">
    <name type="scientific">Ovis ammon polii</name>
    <dbReference type="NCBI Taxonomy" id="230172"/>
    <lineage>
        <taxon>Eukaryota</taxon>
        <taxon>Metazoa</taxon>
        <taxon>Chordata</taxon>
        <taxon>Craniata</taxon>
        <taxon>Vertebrata</taxon>
        <taxon>Euteleostomi</taxon>
        <taxon>Mammalia</taxon>
        <taxon>Eutheria</taxon>
        <taxon>Laurasiatheria</taxon>
        <taxon>Artiodactyla</taxon>
        <taxon>Ruminantia</taxon>
        <taxon>Pecora</taxon>
        <taxon>Bovidae</taxon>
        <taxon>Caprinae</taxon>
        <taxon>Ovis</taxon>
    </lineage>
</organism>
<feature type="compositionally biased region" description="Basic and acidic residues" evidence="1">
    <location>
        <begin position="1"/>
        <end position="17"/>
    </location>
</feature>